<gene>
    <name evidence="1" type="ORF">HKBW3S47_02528</name>
</gene>
<dbReference type="EMBL" id="BLSD01000498">
    <property type="protein sequence ID" value="GFP40831.1"/>
    <property type="molecule type" value="Genomic_DNA"/>
</dbReference>
<organism evidence="1 2">
    <name type="scientific">Candidatus Hakubella thermalkaliphila</name>
    <dbReference type="NCBI Taxonomy" id="2754717"/>
    <lineage>
        <taxon>Bacteria</taxon>
        <taxon>Bacillati</taxon>
        <taxon>Actinomycetota</taxon>
        <taxon>Actinomycetota incertae sedis</taxon>
        <taxon>Candidatus Hakubellales</taxon>
        <taxon>Candidatus Hakubellaceae</taxon>
        <taxon>Candidatus Hakubella</taxon>
    </lineage>
</organism>
<reference evidence="1 2" key="1">
    <citation type="journal article" date="2020" name="Front. Microbiol.">
        <title>Single-cell genomics of novel Actinobacteria with the Wood-Ljungdahl pathway discovered in a serpentinizing system.</title>
        <authorList>
            <person name="Merino N."/>
            <person name="Kawai M."/>
            <person name="Boyd E.S."/>
            <person name="Colman D.R."/>
            <person name="McGlynn S.E."/>
            <person name="Nealson K.H."/>
            <person name="Kurokawa K."/>
            <person name="Hongoh Y."/>
        </authorList>
    </citation>
    <scope>NUCLEOTIDE SEQUENCE [LARGE SCALE GENOMIC DNA]</scope>
    <source>
        <strain evidence="1 2">S47</strain>
    </source>
</reference>
<accession>A0A6V8QDG0</accession>
<dbReference type="AlphaFoldDB" id="A0A6V8QDG0"/>
<sequence length="28" mass="3204">ARGLKTVSSADQIVTEVVDKRSLRFRRD</sequence>
<evidence type="ECO:0000313" key="2">
    <source>
        <dbReference type="Proteomes" id="UP000569018"/>
    </source>
</evidence>
<name>A0A6V8QDG0_9ACTN</name>
<comment type="caution">
    <text evidence="1">The sequence shown here is derived from an EMBL/GenBank/DDBJ whole genome shotgun (WGS) entry which is preliminary data.</text>
</comment>
<proteinExistence type="predicted"/>
<feature type="non-terminal residue" evidence="1">
    <location>
        <position position="1"/>
    </location>
</feature>
<evidence type="ECO:0000313" key="1">
    <source>
        <dbReference type="EMBL" id="GFP40831.1"/>
    </source>
</evidence>
<dbReference type="Proteomes" id="UP000569018">
    <property type="component" value="Unassembled WGS sequence"/>
</dbReference>
<protein>
    <submittedName>
        <fullName evidence="1">Uncharacterized protein</fullName>
    </submittedName>
</protein>